<dbReference type="Gene3D" id="3.30.420.10">
    <property type="entry name" value="Ribonuclease H-like superfamily/Ribonuclease H"/>
    <property type="match status" value="1"/>
</dbReference>
<dbReference type="Pfam" id="PF16486">
    <property type="entry name" value="ArgoN"/>
    <property type="match status" value="1"/>
</dbReference>
<feature type="domain" description="PAZ" evidence="3">
    <location>
        <begin position="323"/>
        <end position="438"/>
    </location>
</feature>
<dbReference type="GO" id="GO:0034587">
    <property type="term" value="P:piRNA processing"/>
    <property type="evidence" value="ECO:0007669"/>
    <property type="project" value="UniProtKB-ARBA"/>
</dbReference>
<proteinExistence type="inferred from homology"/>
<dbReference type="CDD" id="cd02846">
    <property type="entry name" value="PAZ_argonaute_like"/>
    <property type="match status" value="1"/>
</dbReference>
<comment type="similarity">
    <text evidence="1">Belongs to the argonaute family.</text>
</comment>
<dbReference type="InterPro" id="IPR003165">
    <property type="entry name" value="Piwi"/>
</dbReference>
<dbReference type="InterPro" id="IPR012337">
    <property type="entry name" value="RNaseH-like_sf"/>
</dbReference>
<dbReference type="PROSITE" id="PS50822">
    <property type="entry name" value="PIWI"/>
    <property type="match status" value="1"/>
</dbReference>
<dbReference type="GeneID" id="111245813"/>
<dbReference type="OMA" id="NENHYLP"/>
<dbReference type="AlphaFoldDB" id="A0A7M7JS81"/>
<dbReference type="OrthoDB" id="6496092at2759"/>
<dbReference type="InterPro" id="IPR032474">
    <property type="entry name" value="Argonaute_N"/>
</dbReference>
<dbReference type="KEGG" id="vde:111245813"/>
<dbReference type="Pfam" id="PF02171">
    <property type="entry name" value="Piwi"/>
    <property type="match status" value="1"/>
</dbReference>
<dbReference type="InterPro" id="IPR003100">
    <property type="entry name" value="PAZ_dom"/>
</dbReference>
<evidence type="ECO:0000256" key="1">
    <source>
        <dbReference type="RuleBase" id="RU361178"/>
    </source>
</evidence>
<evidence type="ECO:0000313" key="5">
    <source>
        <dbReference type="EnsemblMetazoa" id="XP_022650384"/>
    </source>
</evidence>
<dbReference type="SUPFAM" id="SSF101690">
    <property type="entry name" value="PAZ domain"/>
    <property type="match status" value="1"/>
</dbReference>
<dbReference type="EnsemblMetazoa" id="XM_022794649">
    <property type="protein sequence ID" value="XP_022650384"/>
    <property type="gene ID" value="LOC111245813"/>
</dbReference>
<dbReference type="GO" id="GO:0003723">
    <property type="term" value="F:RNA binding"/>
    <property type="evidence" value="ECO:0007669"/>
    <property type="project" value="InterPro"/>
</dbReference>
<feature type="region of interest" description="Disordered" evidence="2">
    <location>
        <begin position="130"/>
        <end position="157"/>
    </location>
</feature>
<evidence type="ECO:0000259" key="3">
    <source>
        <dbReference type="PROSITE" id="PS50821"/>
    </source>
</evidence>
<dbReference type="SMART" id="SM00949">
    <property type="entry name" value="PAZ"/>
    <property type="match status" value="1"/>
</dbReference>
<keyword evidence="6" id="KW-1185">Reference proteome</keyword>
<dbReference type="PROSITE" id="PS50821">
    <property type="entry name" value="PAZ"/>
    <property type="match status" value="1"/>
</dbReference>
<dbReference type="InterPro" id="IPR036085">
    <property type="entry name" value="PAZ_dom_sf"/>
</dbReference>
<feature type="compositionally biased region" description="Polar residues" evidence="2">
    <location>
        <begin position="142"/>
        <end position="155"/>
    </location>
</feature>
<dbReference type="Gene3D" id="3.40.50.2300">
    <property type="match status" value="1"/>
</dbReference>
<dbReference type="SUPFAM" id="SSF53098">
    <property type="entry name" value="Ribonuclease H-like"/>
    <property type="match status" value="1"/>
</dbReference>
<organism evidence="5 6">
    <name type="scientific">Varroa destructor</name>
    <name type="common">Honeybee mite</name>
    <dbReference type="NCBI Taxonomy" id="109461"/>
    <lineage>
        <taxon>Eukaryota</taxon>
        <taxon>Metazoa</taxon>
        <taxon>Ecdysozoa</taxon>
        <taxon>Arthropoda</taxon>
        <taxon>Chelicerata</taxon>
        <taxon>Arachnida</taxon>
        <taxon>Acari</taxon>
        <taxon>Parasitiformes</taxon>
        <taxon>Mesostigmata</taxon>
        <taxon>Gamasina</taxon>
        <taxon>Dermanyssoidea</taxon>
        <taxon>Varroidae</taxon>
        <taxon>Varroa</taxon>
    </lineage>
</organism>
<evidence type="ECO:0000256" key="2">
    <source>
        <dbReference type="SAM" id="MobiDB-lite"/>
    </source>
</evidence>
<dbReference type="Pfam" id="PF02170">
    <property type="entry name" value="PAZ"/>
    <property type="match status" value="1"/>
</dbReference>
<protein>
    <submittedName>
        <fullName evidence="5">Uncharacterized protein</fullName>
    </submittedName>
</protein>
<name>A0A7M7JS81_VARDE</name>
<accession>A0A7M7JS81</accession>
<reference evidence="5" key="1">
    <citation type="submission" date="2021-01" db="UniProtKB">
        <authorList>
            <consortium name="EnsemblMetazoa"/>
        </authorList>
    </citation>
    <scope>IDENTIFICATION</scope>
</reference>
<sequence>MPCALKVPELSILLRTSTKMASRKNVGWPNVKVSRNYSGKRPVLATSKSKFGVETVKLKTCRGTNALPVSSHEQRAVEVFGNVPTVPKRPITPTQAGSSLPLVTNMFPVKLPSAKIFQYKVEISQIKDTGDQDKVSDAGTDPSESIRQQSSSRKPSFSADINHKVVLICKKRIVGEYQLAYDGHRKLYTRRQLPFQKQEFNSINVIHNREKLSFCVQIEYVTDIDFEPIQKFYTNIKEGIIPTTADHGISVQVADTILRTGLTLSLTSVGRAFYRPPQAASSDCYLSGGLEVWPGLCTSTRRGTWRPLVNIDIKCSAFYVSGPLLQLAKEVLDPKKTLPFDPLKMPLAPRDRESLASALKGVIVYSVHLNQKRKIRVAGLTNYGADTETFDWQGKSVSIVEYFERRHNITLERPDLPCAILGNTNGAMVPMELLIIAPGQRCIKKLSELQTSLMIKRATASPNTRFQHIKEAATLLKTNSAKYCTEFDMSFENENIVVQGRRLTEPIISYRNDETMQTKDGVWRLGSLLKPVKLDRWAVAILGRVQNDTVTNMVNGFTAASTKMGMKIAHPYIQTYDQSVSPRQVLVDIKQHVKNVQMTLVVMSPHTDYSQLKFEAETTDLCTRTQCVKDSNIVKKFSMTFAQSLLQKMNAKLGGQNSSVKNEFRPPALSEAFMVVGIDINHSRSGEKGTPSVACLVASMDQIPAQYYSTTSIQSKEPYVVKLKPMFTEALIAFRNENHYLPKQLIIFRASVPDGQFNEVRLEELTALRQACASIQLNYEPPMVFIFVTKRHHVRFLCQNKRQAVGKAKNIPPGTLVDRDIVQPDVFDFYLCSHAGMQGTSRPAHYQVVHNDALQSPDEIYSICYFLCHTNMRCTRSISIPAPLEYANLALRRASDFIKVAAPRSNNDGAAERRKTWSNDQIATLENVVAIHPEMRGKMYFI</sequence>
<dbReference type="RefSeq" id="XP_022650384.1">
    <property type="nucleotide sequence ID" value="XM_022794649.1"/>
</dbReference>
<dbReference type="SMART" id="SM00950">
    <property type="entry name" value="Piwi"/>
    <property type="match status" value="1"/>
</dbReference>
<evidence type="ECO:0000313" key="6">
    <source>
        <dbReference type="Proteomes" id="UP000594260"/>
    </source>
</evidence>
<feature type="domain" description="Piwi" evidence="4">
    <location>
        <begin position="625"/>
        <end position="899"/>
    </location>
</feature>
<dbReference type="PANTHER" id="PTHR22891">
    <property type="entry name" value="EUKARYOTIC TRANSLATION INITIATION FACTOR 2C"/>
    <property type="match status" value="1"/>
</dbReference>
<evidence type="ECO:0000259" key="4">
    <source>
        <dbReference type="PROSITE" id="PS50822"/>
    </source>
</evidence>
<dbReference type="InterPro" id="IPR036397">
    <property type="entry name" value="RNaseH_sf"/>
</dbReference>
<dbReference type="SMART" id="SM01163">
    <property type="entry name" value="DUF1785"/>
    <property type="match status" value="1"/>
</dbReference>
<dbReference type="InParanoid" id="A0A7M7JS81"/>
<dbReference type="InterPro" id="IPR014811">
    <property type="entry name" value="ArgoL1"/>
</dbReference>
<dbReference type="Proteomes" id="UP000594260">
    <property type="component" value="Unplaced"/>
</dbReference>
<dbReference type="Gene3D" id="2.170.260.10">
    <property type="entry name" value="paz domain"/>
    <property type="match status" value="1"/>
</dbReference>
<dbReference type="Pfam" id="PF08699">
    <property type="entry name" value="ArgoL1"/>
    <property type="match status" value="1"/>
</dbReference>